<keyword evidence="1" id="KW-1133">Transmembrane helix</keyword>
<name>A0A8H7ZQY0_9FUNG</name>
<reference evidence="2 3" key="1">
    <citation type="journal article" name="Sci. Rep.">
        <title>Genome-scale phylogenetic analyses confirm Olpidium as the closest living zoosporic fungus to the non-flagellated, terrestrial fungi.</title>
        <authorList>
            <person name="Chang Y."/>
            <person name="Rochon D."/>
            <person name="Sekimoto S."/>
            <person name="Wang Y."/>
            <person name="Chovatia M."/>
            <person name="Sandor L."/>
            <person name="Salamov A."/>
            <person name="Grigoriev I.V."/>
            <person name="Stajich J.E."/>
            <person name="Spatafora J.W."/>
        </authorList>
    </citation>
    <scope>NUCLEOTIDE SEQUENCE [LARGE SCALE GENOMIC DNA]</scope>
    <source>
        <strain evidence="2">S191</strain>
    </source>
</reference>
<dbReference type="Proteomes" id="UP000673691">
    <property type="component" value="Unassembled WGS sequence"/>
</dbReference>
<feature type="non-terminal residue" evidence="2">
    <location>
        <position position="1"/>
    </location>
</feature>
<proteinExistence type="predicted"/>
<evidence type="ECO:0000256" key="1">
    <source>
        <dbReference type="SAM" id="Phobius"/>
    </source>
</evidence>
<dbReference type="EMBL" id="JAEFCI010009522">
    <property type="protein sequence ID" value="KAG5457754.1"/>
    <property type="molecule type" value="Genomic_DNA"/>
</dbReference>
<protein>
    <submittedName>
        <fullName evidence="2">Uncharacterized protein</fullName>
    </submittedName>
</protein>
<gene>
    <name evidence="2" type="ORF">BJ554DRAFT_2154</name>
</gene>
<evidence type="ECO:0000313" key="3">
    <source>
        <dbReference type="Proteomes" id="UP000673691"/>
    </source>
</evidence>
<feature type="transmembrane region" description="Helical" evidence="1">
    <location>
        <begin position="151"/>
        <end position="173"/>
    </location>
</feature>
<keyword evidence="1" id="KW-0472">Membrane</keyword>
<evidence type="ECO:0000313" key="2">
    <source>
        <dbReference type="EMBL" id="KAG5457754.1"/>
    </source>
</evidence>
<accession>A0A8H7ZQY0</accession>
<comment type="caution">
    <text evidence="2">The sequence shown here is derived from an EMBL/GenBank/DDBJ whole genome shotgun (WGS) entry which is preliminary data.</text>
</comment>
<dbReference type="AlphaFoldDB" id="A0A8H7ZQY0"/>
<sequence>RKGGGGKGGKKGGLTGGEILLLATTEERVSRPSHPGWIPPKRLAFQCKVPPHPPPPTRGGAKGGRLLGQRCAGKMQQPYGFAPAASALAAAASISSSSSSSFSSSSSPAGIVSSRPALPFGVAPPAALLLRSQAPAPPAGRGCGGGGRPRLALLLAGGGALCAAASCALYAYLRRDHRRSLERKALRAKCRLLSAAVDRVRRNFAAVAAADGEACAAEAQAGRVLAALAAAVAKAAEEPPPPAAAAAAGTLALRLRGTGEALLRMLEDLDAAQANAALGDALRPERVKASAAAADPRVDAIVARLEDLKARKRELIGLIQERLTRTDKLISELQAAIDVAAEKGIQAEVLKTEVAEIRPA</sequence>
<organism evidence="2 3">
    <name type="scientific">Olpidium bornovanus</name>
    <dbReference type="NCBI Taxonomy" id="278681"/>
    <lineage>
        <taxon>Eukaryota</taxon>
        <taxon>Fungi</taxon>
        <taxon>Fungi incertae sedis</taxon>
        <taxon>Olpidiomycota</taxon>
        <taxon>Olpidiomycotina</taxon>
        <taxon>Olpidiomycetes</taxon>
        <taxon>Olpidiales</taxon>
        <taxon>Olpidiaceae</taxon>
        <taxon>Olpidium</taxon>
    </lineage>
</organism>
<keyword evidence="1" id="KW-0812">Transmembrane</keyword>
<keyword evidence="3" id="KW-1185">Reference proteome</keyword>